<sequence length="261" mass="30450">MRPYIYLLLLFISCNSQQPVREVGTIPQNRLSPSDAIYKFSTLRDSIIEDHIVHSLEQQKIPLDSIKRSCIADWLSKDVFSNKKQGSLQIEWTLNDRDLCMEKRTYFYDQNEIIRDSVSVTICNSALMEDLVVGEWALYLDSENGPESFHLYFDSKIIETVGFVGYHKAIEQQSGTFKESLISDKLKHKVYTDVYFNYQCLSRQVRLDLCQKIARDSAIMYSSAYNLDTTDYINEDAWNKFKEHIQFPSSYVTVDMSMEEN</sequence>
<keyword evidence="2" id="KW-1185">Reference proteome</keyword>
<evidence type="ECO:0008006" key="3">
    <source>
        <dbReference type="Google" id="ProtNLM"/>
    </source>
</evidence>
<accession>A0ABP9DBB8</accession>
<dbReference type="EMBL" id="BAABJX010000033">
    <property type="protein sequence ID" value="GAA4836502.1"/>
    <property type="molecule type" value="Genomic_DNA"/>
</dbReference>
<evidence type="ECO:0000313" key="1">
    <source>
        <dbReference type="EMBL" id="GAA4836502.1"/>
    </source>
</evidence>
<reference evidence="2" key="1">
    <citation type="journal article" date="2019" name="Int. J. Syst. Evol. Microbiol.">
        <title>The Global Catalogue of Microorganisms (GCM) 10K type strain sequencing project: providing services to taxonomists for standard genome sequencing and annotation.</title>
        <authorList>
            <consortium name="The Broad Institute Genomics Platform"/>
            <consortium name="The Broad Institute Genome Sequencing Center for Infectious Disease"/>
            <person name="Wu L."/>
            <person name="Ma J."/>
        </authorList>
    </citation>
    <scope>NUCLEOTIDE SEQUENCE [LARGE SCALE GENOMIC DNA]</scope>
    <source>
        <strain evidence="2">JCM 18326</strain>
    </source>
</reference>
<proteinExistence type="predicted"/>
<dbReference type="RefSeq" id="WP_345371761.1">
    <property type="nucleotide sequence ID" value="NZ_BAABJX010000033.1"/>
</dbReference>
<gene>
    <name evidence="1" type="ORF">GCM10023331_22110</name>
</gene>
<organism evidence="1 2">
    <name type="scientific">Algivirga pacifica</name>
    <dbReference type="NCBI Taxonomy" id="1162670"/>
    <lineage>
        <taxon>Bacteria</taxon>
        <taxon>Pseudomonadati</taxon>
        <taxon>Bacteroidota</taxon>
        <taxon>Cytophagia</taxon>
        <taxon>Cytophagales</taxon>
        <taxon>Flammeovirgaceae</taxon>
        <taxon>Algivirga</taxon>
    </lineage>
</organism>
<name>A0ABP9DBB8_9BACT</name>
<protein>
    <recommendedName>
        <fullName evidence="3">Lipoprotein</fullName>
    </recommendedName>
</protein>
<comment type="caution">
    <text evidence="1">The sequence shown here is derived from an EMBL/GenBank/DDBJ whole genome shotgun (WGS) entry which is preliminary data.</text>
</comment>
<dbReference type="Proteomes" id="UP001500298">
    <property type="component" value="Unassembled WGS sequence"/>
</dbReference>
<evidence type="ECO:0000313" key="2">
    <source>
        <dbReference type="Proteomes" id="UP001500298"/>
    </source>
</evidence>